<feature type="compositionally biased region" description="Gly residues" evidence="1">
    <location>
        <begin position="790"/>
        <end position="803"/>
    </location>
</feature>
<evidence type="ECO:0000259" key="4">
    <source>
        <dbReference type="Pfam" id="PF19403"/>
    </source>
</evidence>
<dbReference type="RefSeq" id="WP_345100638.1">
    <property type="nucleotide sequence ID" value="NZ_BAABGS010000075.1"/>
</dbReference>
<evidence type="ECO:0000256" key="1">
    <source>
        <dbReference type="SAM" id="MobiDB-lite"/>
    </source>
</evidence>
<evidence type="ECO:0000256" key="2">
    <source>
        <dbReference type="SAM" id="SignalP"/>
    </source>
</evidence>
<name>A0ABW5DG05_9HYPH</name>
<feature type="region of interest" description="Disordered" evidence="1">
    <location>
        <begin position="786"/>
        <end position="807"/>
    </location>
</feature>
<accession>A0ABW5DG05</accession>
<dbReference type="Pfam" id="PF01345">
    <property type="entry name" value="DUF11"/>
    <property type="match status" value="1"/>
</dbReference>
<evidence type="ECO:0000313" key="6">
    <source>
        <dbReference type="Proteomes" id="UP001597373"/>
    </source>
</evidence>
<sequence>MTPTKSGPARLIGILSGTVLLVLSAPTTSQAQTSPAIPVVDCFTGASIFNTGMTDNSGTIYWTVKRTTENVQNNTNNAYYMNPTFRDTTAYPPPPGPWQPTSVVLNRPGWHVPTGGALWISHATDGVHGPLNETYLEDFYYRFVFVIDNAVNLESFKPQMSFYADDTIYDIYVNGQRVVPRWIESIGDYNPWHVQSFMTGQGASYKFDSTWWQHGQNELIVHIRSIGTVQGFLAEFTSESLCEPSLTLRKTVNGGTMTPADFTLVASGPAQTIQGKSGNPAVTSVVVEPGTYALSEQPAPAQVGYAQDITCNIETALQGGGTSSSTVTGTSVSLTPYDTAVCEFVNTYIPPTSLTLKKVVQNTRVGTLTPDRFTLRASGPTSFSGRHGSPAVTLVEVEPGVYTLSEDPVNGYKAAGTFVCEELSGASIPVSPSNQITVDRGQKITCTITNVDMAAELTLSKEVINDSGGTASPSDFTLIAGSGTAEYRFAHGQTQSVPVGTYTLSEEGPAGYGASLFTCTLNGVTTVSNTITLADNDVASCTVTNNDIAIEKSLTAESGSLPGVAEPGEILTYTVTLTNDGTANALYNLVDNLDTNLTYVPGSTGGVATGMEPVSTRPLKWNGLVLPPGTSTVTYQARVSAVLPQGKARITNCIGTVCTETVASGWVSISKKLIGESGGNQPDLAEPGEILTYEVTLTNEGEAPAIFDLGDVPSDYSTYVPGSTRGTAGAAEPEGPIPLVWRNIPVHPGQPVTVVYDVRVADVLPPGTASLRNIAYSPRVFEAELEEQGGGDGSGSGGRGDGGSQQRYPGADYCNRAGAGCLDFETLNISFAKVAHMPTADRGMNLPFSIEVTNHASAPVQNVVVTDVMPAGFTFVEGSATIDGKPVTPIVNGRSVQITIARLEPRSTTTVDLQMRAQPSLKPGSYSNRAGLRDPSGREIVGTSAAFEISVEPMFDCGDIIGKVFDDENRNGYHDDGEGGISGARVASPEGVQVVTDSHGRFHIPCADLPDSRIGRNFILKLDPRSLPSGYRIISENPRVVRLTAGKLTSIDFAASVTRVVRVDVNDSAFETGSVTLSPRWEQTIPELIAMLETEPSVLRIVYHGQAGNGAGHQRLRELRRLIIDHWTQKSSRYKLDIEIIVISGGAMRFPEASPPIVFQPN</sequence>
<dbReference type="Pfam" id="PF19403">
    <property type="entry name" value="SpaA_2"/>
    <property type="match status" value="3"/>
</dbReference>
<evidence type="ECO:0008006" key="7">
    <source>
        <dbReference type="Google" id="ProtNLM"/>
    </source>
</evidence>
<dbReference type="InterPro" id="IPR047589">
    <property type="entry name" value="DUF11_rpt"/>
</dbReference>
<dbReference type="SUPFAM" id="SSF117074">
    <property type="entry name" value="Hypothetical protein PA1324"/>
    <property type="match status" value="1"/>
</dbReference>
<comment type="caution">
    <text evidence="5">The sequence shown here is derived from an EMBL/GenBank/DDBJ whole genome shotgun (WGS) entry which is preliminary data.</text>
</comment>
<proteinExistence type="predicted"/>
<dbReference type="Proteomes" id="UP001597373">
    <property type="component" value="Unassembled WGS sequence"/>
</dbReference>
<keyword evidence="2" id="KW-0732">Signal</keyword>
<feature type="domain" description="DUF11" evidence="3">
    <location>
        <begin position="831"/>
        <end position="932"/>
    </location>
</feature>
<feature type="domain" description="SpaA-like prealbumin fold" evidence="4">
    <location>
        <begin position="245"/>
        <end position="342"/>
    </location>
</feature>
<keyword evidence="6" id="KW-1185">Reference proteome</keyword>
<feature type="domain" description="SpaA-like prealbumin fold" evidence="4">
    <location>
        <begin position="452"/>
        <end position="543"/>
    </location>
</feature>
<gene>
    <name evidence="5" type="ORF">ACFSMZ_09750</name>
</gene>
<dbReference type="EMBL" id="JBHUIR010000034">
    <property type="protein sequence ID" value="MFD2260048.1"/>
    <property type="molecule type" value="Genomic_DNA"/>
</dbReference>
<dbReference type="InterPro" id="IPR051172">
    <property type="entry name" value="Chlamydia_OmcB"/>
</dbReference>
<feature type="domain" description="SpaA-like prealbumin fold" evidence="4">
    <location>
        <begin position="351"/>
        <end position="448"/>
    </location>
</feature>
<dbReference type="InterPro" id="IPR001434">
    <property type="entry name" value="OmcB-like_DUF11"/>
</dbReference>
<dbReference type="NCBIfam" id="TIGR01451">
    <property type="entry name" value="B_ant_repeat"/>
    <property type="match status" value="2"/>
</dbReference>
<feature type="signal peptide" evidence="2">
    <location>
        <begin position="1"/>
        <end position="31"/>
    </location>
</feature>
<evidence type="ECO:0000259" key="3">
    <source>
        <dbReference type="Pfam" id="PF01345"/>
    </source>
</evidence>
<protein>
    <recommendedName>
        <fullName evidence="7">DUF11 domain-containing protein</fullName>
    </recommendedName>
</protein>
<organism evidence="5 6">
    <name type="scientific">Chelativorans composti</name>
    <dbReference type="NCBI Taxonomy" id="768533"/>
    <lineage>
        <taxon>Bacteria</taxon>
        <taxon>Pseudomonadati</taxon>
        <taxon>Pseudomonadota</taxon>
        <taxon>Alphaproteobacteria</taxon>
        <taxon>Hyphomicrobiales</taxon>
        <taxon>Phyllobacteriaceae</taxon>
        <taxon>Chelativorans</taxon>
    </lineage>
</organism>
<dbReference type="PANTHER" id="PTHR34819">
    <property type="entry name" value="LARGE CYSTEINE-RICH PERIPLASMIC PROTEIN OMCB"/>
    <property type="match status" value="1"/>
</dbReference>
<dbReference type="InterPro" id="IPR045826">
    <property type="entry name" value="SpaA_PFL_dom_2"/>
</dbReference>
<evidence type="ECO:0000313" key="5">
    <source>
        <dbReference type="EMBL" id="MFD2260048.1"/>
    </source>
</evidence>
<reference evidence="6" key="1">
    <citation type="journal article" date="2019" name="Int. J. Syst. Evol. Microbiol.">
        <title>The Global Catalogue of Microorganisms (GCM) 10K type strain sequencing project: providing services to taxonomists for standard genome sequencing and annotation.</title>
        <authorList>
            <consortium name="The Broad Institute Genomics Platform"/>
            <consortium name="The Broad Institute Genome Sequencing Center for Infectious Disease"/>
            <person name="Wu L."/>
            <person name="Ma J."/>
        </authorList>
    </citation>
    <scope>NUCLEOTIDE SEQUENCE [LARGE SCALE GENOMIC DNA]</scope>
    <source>
        <strain evidence="6">KCTC 23707</strain>
    </source>
</reference>
<feature type="chain" id="PRO_5045694205" description="DUF11 domain-containing protein" evidence="2">
    <location>
        <begin position="32"/>
        <end position="1162"/>
    </location>
</feature>